<gene>
    <name evidence="2" type="ORF">CIG21_03620</name>
</gene>
<dbReference type="EMBL" id="NQMQ01000009">
    <property type="protein sequence ID" value="PAJ70413.1"/>
    <property type="molecule type" value="Genomic_DNA"/>
</dbReference>
<dbReference type="Proteomes" id="UP000215771">
    <property type="component" value="Unassembled WGS sequence"/>
</dbReference>
<feature type="compositionally biased region" description="Pro residues" evidence="1">
    <location>
        <begin position="302"/>
        <end position="320"/>
    </location>
</feature>
<dbReference type="RefSeq" id="WP_095275799.1">
    <property type="nucleotide sequence ID" value="NZ_CP047655.1"/>
</dbReference>
<comment type="caution">
    <text evidence="2">The sequence shown here is derived from an EMBL/GenBank/DDBJ whole genome shotgun (WGS) entry which is preliminary data.</text>
</comment>
<feature type="region of interest" description="Disordered" evidence="1">
    <location>
        <begin position="296"/>
        <end position="325"/>
    </location>
</feature>
<reference evidence="2 3" key="1">
    <citation type="submission" date="2017-08" db="EMBL/GenBank/DDBJ databases">
        <authorList>
            <person name="de Groot N.N."/>
        </authorList>
    </citation>
    <scope>NUCLEOTIDE SEQUENCE [LARGE SCALE GENOMIC DNA]</scope>
    <source>
        <strain evidence="2 3">NBT06-6</strain>
    </source>
</reference>
<evidence type="ECO:0000313" key="3">
    <source>
        <dbReference type="Proteomes" id="UP000215771"/>
    </source>
</evidence>
<feature type="region of interest" description="Disordered" evidence="1">
    <location>
        <begin position="359"/>
        <end position="396"/>
    </location>
</feature>
<sequence>MGLQRYPLSPAIWGAGEEIRLTHVVQAALFTDFDANRATSYIDVDLEANPLTGSWRVRYNGAVIGTVPAEDRARFPDIERVHKSLLRPGTTAELRFNAATGQFDVAVILPPTQLAVPRNDTPAGAWVLPPGDMMVIDTAAGEFSAEELEMLSPGQWLVALHRIADTVVAVYDGRVLGGFTGDDALDLVEFVEEATALGAPEVYARTVLIDAMAALDVASPGEGPVLVPALSVPDTRPRRPWSVVDFPDGSWAVTVEHDYATDPDEEVKPLHTARYVSLTGGDRPAEMAAPTEIFGIVDDTPAPDPDPEPAPAPAPEPDPTPTESFADLHSARLAGFAPQHSWSGAGDYLTEVEKVQLRRQQRAQAASGLETEGHHRAPDRTLQHFIAERDGVTPAD</sequence>
<name>A0A269PED6_9CORY</name>
<protein>
    <submittedName>
        <fullName evidence="2">Uncharacterized protein</fullName>
    </submittedName>
</protein>
<accession>A0A269PED6</accession>
<dbReference type="AlphaFoldDB" id="A0A269PED6"/>
<organism evidence="2 3">
    <name type="scientific">Corynebacterium hadale</name>
    <dbReference type="NCBI Taxonomy" id="2026255"/>
    <lineage>
        <taxon>Bacteria</taxon>
        <taxon>Bacillati</taxon>
        <taxon>Actinomycetota</taxon>
        <taxon>Actinomycetes</taxon>
        <taxon>Mycobacteriales</taxon>
        <taxon>Corynebacteriaceae</taxon>
        <taxon>Corynebacterium</taxon>
    </lineage>
</organism>
<proteinExistence type="predicted"/>
<feature type="compositionally biased region" description="Basic and acidic residues" evidence="1">
    <location>
        <begin position="371"/>
        <end position="396"/>
    </location>
</feature>
<evidence type="ECO:0000313" key="2">
    <source>
        <dbReference type="EMBL" id="PAJ70413.1"/>
    </source>
</evidence>
<evidence type="ECO:0000256" key="1">
    <source>
        <dbReference type="SAM" id="MobiDB-lite"/>
    </source>
</evidence>